<comment type="caution">
    <text evidence="1">The sequence shown here is derived from an EMBL/GenBank/DDBJ whole genome shotgun (WGS) entry which is preliminary data.</text>
</comment>
<dbReference type="RefSeq" id="WP_344019735.1">
    <property type="nucleotide sequence ID" value="NZ_BAAABX010000007.1"/>
</dbReference>
<protein>
    <submittedName>
        <fullName evidence="1">Uncharacterized protein</fullName>
    </submittedName>
</protein>
<gene>
    <name evidence="1" type="ORF">GCM10010357_07450</name>
</gene>
<accession>A0ABN0YB09</accession>
<dbReference type="Proteomes" id="UP001500879">
    <property type="component" value="Unassembled WGS sequence"/>
</dbReference>
<proteinExistence type="predicted"/>
<reference evidence="1 2" key="1">
    <citation type="journal article" date="2019" name="Int. J. Syst. Evol. Microbiol.">
        <title>The Global Catalogue of Microorganisms (GCM) 10K type strain sequencing project: providing services to taxonomists for standard genome sequencing and annotation.</title>
        <authorList>
            <consortium name="The Broad Institute Genomics Platform"/>
            <consortium name="The Broad Institute Genome Sequencing Center for Infectious Disease"/>
            <person name="Wu L."/>
            <person name="Ma J."/>
        </authorList>
    </citation>
    <scope>NUCLEOTIDE SEQUENCE [LARGE SCALE GENOMIC DNA]</scope>
    <source>
        <strain evidence="1 2">JCM 4788</strain>
    </source>
</reference>
<organism evidence="1 2">
    <name type="scientific">Streptomyces luteireticuli</name>
    <dbReference type="NCBI Taxonomy" id="173858"/>
    <lineage>
        <taxon>Bacteria</taxon>
        <taxon>Bacillati</taxon>
        <taxon>Actinomycetota</taxon>
        <taxon>Actinomycetes</taxon>
        <taxon>Kitasatosporales</taxon>
        <taxon>Streptomycetaceae</taxon>
        <taxon>Streptomyces</taxon>
    </lineage>
</organism>
<keyword evidence="2" id="KW-1185">Reference proteome</keyword>
<evidence type="ECO:0000313" key="2">
    <source>
        <dbReference type="Proteomes" id="UP001500879"/>
    </source>
</evidence>
<evidence type="ECO:0000313" key="1">
    <source>
        <dbReference type="EMBL" id="GAA0389253.1"/>
    </source>
</evidence>
<name>A0ABN0YB09_9ACTN</name>
<dbReference type="EMBL" id="BAAABX010000007">
    <property type="protein sequence ID" value="GAA0389253.1"/>
    <property type="molecule type" value="Genomic_DNA"/>
</dbReference>
<sequence>MLSAQAELIWQGRIHLGDEPGVYGDASYSGLTVELPITLERLATTGPFTTTLELEIQDMQTFQGYPGHLLEVFLFVPASTPQHFTRKLLASTRLTGNGERHTIAVDFTGHRSPHRVGVRLSIDTDVPPGLYDDFVLTRLSNRSQDFAYVASFGFRA</sequence>